<feature type="compositionally biased region" description="Acidic residues" evidence="1">
    <location>
        <begin position="63"/>
        <end position="79"/>
    </location>
</feature>
<reference evidence="3" key="1">
    <citation type="journal article" date="2012" name="Science">
        <title>The Paleozoic origin of enzymatic lignin decomposition reconstructed from 31 fungal genomes.</title>
        <authorList>
            <person name="Floudas D."/>
            <person name="Binder M."/>
            <person name="Riley R."/>
            <person name="Barry K."/>
            <person name="Blanchette R.A."/>
            <person name="Henrissat B."/>
            <person name="Martinez A.T."/>
            <person name="Otillar R."/>
            <person name="Spatafora J.W."/>
            <person name="Yadav J.S."/>
            <person name="Aerts A."/>
            <person name="Benoit I."/>
            <person name="Boyd A."/>
            <person name="Carlson A."/>
            <person name="Copeland A."/>
            <person name="Coutinho P.M."/>
            <person name="de Vries R.P."/>
            <person name="Ferreira P."/>
            <person name="Findley K."/>
            <person name="Foster B."/>
            <person name="Gaskell J."/>
            <person name="Glotzer D."/>
            <person name="Gorecki P."/>
            <person name="Heitman J."/>
            <person name="Hesse C."/>
            <person name="Hori C."/>
            <person name="Igarashi K."/>
            <person name="Jurgens J.A."/>
            <person name="Kallen N."/>
            <person name="Kersten P."/>
            <person name="Kohler A."/>
            <person name="Kuees U."/>
            <person name="Kumar T.K.A."/>
            <person name="Kuo A."/>
            <person name="LaButti K."/>
            <person name="Larrondo L.F."/>
            <person name="Lindquist E."/>
            <person name="Ling A."/>
            <person name="Lombard V."/>
            <person name="Lucas S."/>
            <person name="Lundell T."/>
            <person name="Martin R."/>
            <person name="McLaughlin D.J."/>
            <person name="Morgenstern I."/>
            <person name="Morin E."/>
            <person name="Murat C."/>
            <person name="Nagy L.G."/>
            <person name="Nolan M."/>
            <person name="Ohm R.A."/>
            <person name="Patyshakuliyeva A."/>
            <person name="Rokas A."/>
            <person name="Ruiz-Duenas F.J."/>
            <person name="Sabat G."/>
            <person name="Salamov A."/>
            <person name="Samejima M."/>
            <person name="Schmutz J."/>
            <person name="Slot J.C."/>
            <person name="St John F."/>
            <person name="Stenlid J."/>
            <person name="Sun H."/>
            <person name="Sun S."/>
            <person name="Syed K."/>
            <person name="Tsang A."/>
            <person name="Wiebenga A."/>
            <person name="Young D."/>
            <person name="Pisabarro A."/>
            <person name="Eastwood D.C."/>
            <person name="Martin F."/>
            <person name="Cullen D."/>
            <person name="Grigoriev I.V."/>
            <person name="Hibbett D.S."/>
        </authorList>
    </citation>
    <scope>NUCLEOTIDE SEQUENCE [LARGE SCALE GENOMIC DNA]</scope>
    <source>
        <strain evidence="3">RWD-64-598 SS2</strain>
    </source>
</reference>
<evidence type="ECO:0000313" key="2">
    <source>
        <dbReference type="EMBL" id="EIW76186.1"/>
    </source>
</evidence>
<accession>A0A5M3MB17</accession>
<comment type="caution">
    <text evidence="2">The sequence shown here is derived from an EMBL/GenBank/DDBJ whole genome shotgun (WGS) entry which is preliminary data.</text>
</comment>
<dbReference type="Proteomes" id="UP000053558">
    <property type="component" value="Unassembled WGS sequence"/>
</dbReference>
<evidence type="ECO:0000256" key="1">
    <source>
        <dbReference type="SAM" id="MobiDB-lite"/>
    </source>
</evidence>
<keyword evidence="3" id="KW-1185">Reference proteome</keyword>
<proteinExistence type="predicted"/>
<feature type="compositionally biased region" description="Gly residues" evidence="1">
    <location>
        <begin position="102"/>
        <end position="111"/>
    </location>
</feature>
<protein>
    <submittedName>
        <fullName evidence="2">Uncharacterized protein</fullName>
    </submittedName>
</protein>
<dbReference type="AlphaFoldDB" id="A0A5M3MB17"/>
<gene>
    <name evidence="2" type="ORF">CONPUDRAFT_84852</name>
</gene>
<dbReference type="KEGG" id="cput:CONPUDRAFT_84852"/>
<feature type="compositionally biased region" description="Gly residues" evidence="1">
    <location>
        <begin position="347"/>
        <end position="357"/>
    </location>
</feature>
<dbReference type="RefSeq" id="XP_007773449.1">
    <property type="nucleotide sequence ID" value="XM_007775259.1"/>
</dbReference>
<organism evidence="2 3">
    <name type="scientific">Coniophora puteana (strain RWD-64-598)</name>
    <name type="common">Brown rot fungus</name>
    <dbReference type="NCBI Taxonomy" id="741705"/>
    <lineage>
        <taxon>Eukaryota</taxon>
        <taxon>Fungi</taxon>
        <taxon>Dikarya</taxon>
        <taxon>Basidiomycota</taxon>
        <taxon>Agaricomycotina</taxon>
        <taxon>Agaricomycetes</taxon>
        <taxon>Agaricomycetidae</taxon>
        <taxon>Boletales</taxon>
        <taxon>Coniophorineae</taxon>
        <taxon>Coniophoraceae</taxon>
        <taxon>Coniophora</taxon>
    </lineage>
</organism>
<sequence length="404" mass="41178">MLRRLAETPLGGPRFMMFVRRHEMNVEPPPPPSAQEGGDKGGVGEDRNAREREARRVGRGMDAEEEDYFNGDDEDDDGDDGGHVSYISLPARGRLTASPGSPGAGIGGVGVGAKRKRRDALSGSGSGSGNRSKGPGPGVFRPQSVQIPKPPPLGALVDYGEDEDDVAIGPPTPPPDTEGEASSSADEGEGGPRTAADPGAGAEARTESLGLKSGGGVPPSPRLAHAGLPQRPRQLKREGGEEDGMEKMVTSPPTQPIDISKLATAKAGAGAGGVQELGSPPKLSEKRRREEDEEDEMERLVSRAKKVPSGHDSGAPKSKRHGESPSSTPPPPPPPPTPVAAATVTEGGKGAGGGGEGGKGRAKSQAGVMKTGDDPPVKKIKLALRSALGGGRPSTPGAKDGDTG</sequence>
<evidence type="ECO:0000313" key="3">
    <source>
        <dbReference type="Proteomes" id="UP000053558"/>
    </source>
</evidence>
<dbReference type="OrthoDB" id="10683792at2759"/>
<name>A0A5M3MB17_CONPW</name>
<feature type="region of interest" description="Disordered" evidence="1">
    <location>
        <begin position="21"/>
        <end position="404"/>
    </location>
</feature>
<dbReference type="EMBL" id="JH711586">
    <property type="protein sequence ID" value="EIW76186.1"/>
    <property type="molecule type" value="Genomic_DNA"/>
</dbReference>
<feature type="compositionally biased region" description="Basic and acidic residues" evidence="1">
    <location>
        <begin position="37"/>
        <end position="62"/>
    </location>
</feature>
<dbReference type="OMA" id="HEMNVEP"/>
<feature type="compositionally biased region" description="Pro residues" evidence="1">
    <location>
        <begin position="327"/>
        <end position="338"/>
    </location>
</feature>
<dbReference type="GeneID" id="19210854"/>